<accession>A0A7J7E5N3</accession>
<name>A0A7J7E5N3_DICBM</name>
<dbReference type="SMART" id="SM01148">
    <property type="entry name" value="DUF1220"/>
    <property type="match status" value="1"/>
</dbReference>
<feature type="domain" description="Olduvai" evidence="3">
    <location>
        <begin position="53"/>
        <end position="125"/>
    </location>
</feature>
<keyword evidence="5" id="KW-1185">Reference proteome</keyword>
<evidence type="ECO:0000313" key="4">
    <source>
        <dbReference type="EMBL" id="KAF5910924.1"/>
    </source>
</evidence>
<sequence length="315" mass="35814">NHEDKEDEEKNHPWAPGDCPLPSVTTPYTSNQDHLGLWHPSWFRHILYSTSLNRELQEKENVNEVVQDSQDECHMTSSSSCDLSDSHQPSGTTVFLSDEQEDCSTLDVASEYSHCKENKAPNGLPVSLHILCVHTSVQIKRFLFASRPWRPILTAENHEDEEDEEEKEPLSQMNDQGRIKDRQNMERVLERTKRAKAIGGYSHRHLCGGPNNLSLNSNDKFSLLTHHREFGFLIRVQARELSQLRQKIGEGRDFSILLNQHLKDLLTHSDLDNSQGQGFQEQLAEGRRLSEGLVSKLSPHKVATGLDCIEPLQGP</sequence>
<dbReference type="EMBL" id="JACDTQ010004046">
    <property type="protein sequence ID" value="KAF5910924.1"/>
    <property type="molecule type" value="Genomic_DNA"/>
</dbReference>
<dbReference type="Pfam" id="PF06758">
    <property type="entry name" value="Olduvai"/>
    <property type="match status" value="1"/>
</dbReference>
<feature type="region of interest" description="Disordered" evidence="2">
    <location>
        <begin position="1"/>
        <end position="26"/>
    </location>
</feature>
<evidence type="ECO:0000256" key="2">
    <source>
        <dbReference type="SAM" id="MobiDB-lite"/>
    </source>
</evidence>
<evidence type="ECO:0000259" key="3">
    <source>
        <dbReference type="PROSITE" id="PS51316"/>
    </source>
</evidence>
<dbReference type="PANTHER" id="PTHR14199:SF29">
    <property type="entry name" value="NEUROBLASTOMA BREAKPOINT FAMILY MEMBER 4-RELATED"/>
    <property type="match status" value="1"/>
</dbReference>
<comment type="caution">
    <text evidence="4">The sequence shown here is derived from an EMBL/GenBank/DDBJ whole genome shotgun (WGS) entry which is preliminary data.</text>
</comment>
<evidence type="ECO:0000256" key="1">
    <source>
        <dbReference type="ARBA" id="ARBA00038417"/>
    </source>
</evidence>
<feature type="compositionally biased region" description="Basic and acidic residues" evidence="2">
    <location>
        <begin position="1"/>
        <end position="12"/>
    </location>
</feature>
<proteinExistence type="inferred from homology"/>
<reference evidence="4 5" key="1">
    <citation type="journal article" date="2020" name="Mol. Biol. Evol.">
        <title>Interspecific Gene Flow and the Evolution of Specialization in Black and White Rhinoceros.</title>
        <authorList>
            <person name="Moodley Y."/>
            <person name="Westbury M.V."/>
            <person name="Russo I.M."/>
            <person name="Gopalakrishnan S."/>
            <person name="Rakotoarivelo A."/>
            <person name="Olsen R.A."/>
            <person name="Prost S."/>
            <person name="Tunstall T."/>
            <person name="Ryder O.A."/>
            <person name="Dalen L."/>
            <person name="Bruford M.W."/>
        </authorList>
    </citation>
    <scope>NUCLEOTIDE SEQUENCE [LARGE SCALE GENOMIC DNA]</scope>
    <source>
        <strain evidence="4">SBR-YM</strain>
        <tissue evidence="4">Skin</tissue>
    </source>
</reference>
<dbReference type="PROSITE" id="PS51316">
    <property type="entry name" value="ODV"/>
    <property type="match status" value="1"/>
</dbReference>
<dbReference type="AlphaFoldDB" id="A0A7J7E5N3"/>
<evidence type="ECO:0000313" key="5">
    <source>
        <dbReference type="Proteomes" id="UP000551758"/>
    </source>
</evidence>
<dbReference type="InterPro" id="IPR010630">
    <property type="entry name" value="Olduvai_dom"/>
</dbReference>
<feature type="non-terminal residue" evidence="4">
    <location>
        <position position="1"/>
    </location>
</feature>
<gene>
    <name evidence="4" type="ORF">HPG69_000888</name>
</gene>
<comment type="similarity">
    <text evidence="1">Belongs to the NBPF family.</text>
</comment>
<feature type="region of interest" description="Disordered" evidence="2">
    <location>
        <begin position="155"/>
        <end position="183"/>
    </location>
</feature>
<organism evidence="4 5">
    <name type="scientific">Diceros bicornis minor</name>
    <name type="common">South-central black rhinoceros</name>
    <dbReference type="NCBI Taxonomy" id="77932"/>
    <lineage>
        <taxon>Eukaryota</taxon>
        <taxon>Metazoa</taxon>
        <taxon>Chordata</taxon>
        <taxon>Craniata</taxon>
        <taxon>Vertebrata</taxon>
        <taxon>Euteleostomi</taxon>
        <taxon>Mammalia</taxon>
        <taxon>Eutheria</taxon>
        <taxon>Laurasiatheria</taxon>
        <taxon>Perissodactyla</taxon>
        <taxon>Rhinocerotidae</taxon>
        <taxon>Diceros</taxon>
    </lineage>
</organism>
<dbReference type="InterPro" id="IPR055306">
    <property type="entry name" value="NBPF"/>
</dbReference>
<feature type="compositionally biased region" description="Acidic residues" evidence="2">
    <location>
        <begin position="158"/>
        <end position="167"/>
    </location>
</feature>
<dbReference type="PANTHER" id="PTHR14199">
    <property type="entry name" value="NEUROBLASTOMA BREAKPOINT FAMILY MEMBER 6-LIKE PROTEIN"/>
    <property type="match status" value="1"/>
</dbReference>
<protein>
    <recommendedName>
        <fullName evidence="3">Olduvai domain-containing protein</fullName>
    </recommendedName>
</protein>
<dbReference type="Proteomes" id="UP000551758">
    <property type="component" value="Unassembled WGS sequence"/>
</dbReference>